<dbReference type="SMART" id="SM01114">
    <property type="entry name" value="CXC"/>
    <property type="match status" value="2"/>
</dbReference>
<evidence type="ECO:0000256" key="2">
    <source>
        <dbReference type="ARBA" id="ARBA00007267"/>
    </source>
</evidence>
<dbReference type="InterPro" id="IPR005172">
    <property type="entry name" value="CRC"/>
</dbReference>
<dbReference type="PANTHER" id="PTHR12446">
    <property type="entry name" value="TESMIN/TSO1-RELATED"/>
    <property type="match status" value="1"/>
</dbReference>
<dbReference type="PANTHER" id="PTHR12446:SF36">
    <property type="entry name" value="PROTEIN LIN-54 HOMOLOG"/>
    <property type="match status" value="1"/>
</dbReference>
<dbReference type="InterPro" id="IPR033467">
    <property type="entry name" value="Tesmin/TSO1-like_CXC"/>
</dbReference>
<keyword evidence="16" id="KW-1185">Reference proteome</keyword>
<keyword evidence="10" id="KW-0539">Nucleus</keyword>
<keyword evidence="4" id="KW-0479">Metal-binding</keyword>
<organism evidence="15 16">
    <name type="scientific">Zapornia atra</name>
    <name type="common">Henderson crake</name>
    <dbReference type="NCBI Taxonomy" id="2585822"/>
    <lineage>
        <taxon>Eukaryota</taxon>
        <taxon>Metazoa</taxon>
        <taxon>Chordata</taxon>
        <taxon>Craniata</taxon>
        <taxon>Vertebrata</taxon>
        <taxon>Euteleostomi</taxon>
        <taxon>Archelosauria</taxon>
        <taxon>Archosauria</taxon>
        <taxon>Dinosauria</taxon>
        <taxon>Saurischia</taxon>
        <taxon>Theropoda</taxon>
        <taxon>Coelurosauria</taxon>
        <taxon>Aves</taxon>
        <taxon>Neognathae</taxon>
        <taxon>Neoaves</taxon>
        <taxon>Gruiformes</taxon>
        <taxon>Rallidae</taxon>
        <taxon>Zapornia</taxon>
    </lineage>
</organism>
<evidence type="ECO:0000256" key="3">
    <source>
        <dbReference type="ARBA" id="ARBA00022491"/>
    </source>
</evidence>
<proteinExistence type="inferred from homology"/>
<evidence type="ECO:0000256" key="7">
    <source>
        <dbReference type="ARBA" id="ARBA00023125"/>
    </source>
</evidence>
<sequence>MEVVSAEVNSLLPEEIMDTGITLVEDDSIEAVIVSSPMGDSIPMETELEEIVNISSTSDSSAPTAASVTTDTVTAPSNHSGDATVNTTTPKTEVTAVVKPPFPSGLHKLGAQTPVTISANQIILNKTADIKIGNQSIKPDGQKLIVTTLGKSGQPIVLALPHGQLPQAQKAASQAQGGDSKVQGQQIKVVIGGRSEVKPVVGVSALTQGSQLINTAAQPSVLQTQQLKTVQIAKKTRTPTSGPVITKLIFAKPINSKAVTGQTTQVSPVIAGRVLSQSAPGTPPKTITISESGVIGSSLNTTPQQTPNKIAISPLKSPNKAVKSAVQTITVGGVGTSQFKTIIPLATAPNVQQIQVPGSKFHYVRLVTATTANSSTQSASQNPSTNTQPLQQAKPVVVNATPVRMSVPIVPAQTVKQVVPKPMNPTSQIVTTSQPQQRLIMPATPLPQIQPNLTNLPPGTVLAPAPGTGNVGYAVLPAQYVTQLQQSSYVSIASSTGFTGTSSIQSQARLPFNGIIPSESANRPRKPCNCTKSLCLKLYCDCFANGEFCNNCNCTNCYNNLDHENDRQKAIKACLDRNPEAFKPKIGKGKEGESDRRHSKGCNCKRSGCLKNYCECYEAKIMCSSICKCIGCKNFEESPERKTLMHLADAAEVRVQQQTAAKTKLSSQISDLLTRPTPALSSGGGKLPFTFVTKEVADATCECLLAQAEQAEKTGKSKVVAERMILEEFGRCLMRVINSAGKSKGDPCAMNC</sequence>
<comment type="caution">
    <text evidence="15">The sequence shown here is derived from an EMBL/GenBank/DDBJ whole genome shotgun (WGS) entry which is preliminary data.</text>
</comment>
<evidence type="ECO:0000256" key="6">
    <source>
        <dbReference type="ARBA" id="ARBA00023015"/>
    </source>
</evidence>
<dbReference type="GO" id="GO:0005634">
    <property type="term" value="C:nucleus"/>
    <property type="evidence" value="ECO:0007669"/>
    <property type="project" value="UniProtKB-SubCell"/>
</dbReference>
<dbReference type="Proteomes" id="UP000557426">
    <property type="component" value="Unassembled WGS sequence"/>
</dbReference>
<dbReference type="PROSITE" id="PS51634">
    <property type="entry name" value="CRC"/>
    <property type="match status" value="1"/>
</dbReference>
<dbReference type="Pfam" id="PF03638">
    <property type="entry name" value="TCR"/>
    <property type="match status" value="2"/>
</dbReference>
<comment type="subcellular location">
    <subcellularLocation>
        <location evidence="1">Nucleus</location>
    </subcellularLocation>
</comment>
<evidence type="ECO:0000256" key="5">
    <source>
        <dbReference type="ARBA" id="ARBA00022833"/>
    </source>
</evidence>
<feature type="non-terminal residue" evidence="15">
    <location>
        <position position="752"/>
    </location>
</feature>
<evidence type="ECO:0000256" key="13">
    <source>
        <dbReference type="SAM" id="MobiDB-lite"/>
    </source>
</evidence>
<keyword evidence="8" id="KW-0010">Activator</keyword>
<keyword evidence="3" id="KW-0678">Repressor</keyword>
<evidence type="ECO:0000256" key="9">
    <source>
        <dbReference type="ARBA" id="ARBA00023163"/>
    </source>
</evidence>
<evidence type="ECO:0000256" key="12">
    <source>
        <dbReference type="ARBA" id="ARBA00044205"/>
    </source>
</evidence>
<evidence type="ECO:0000259" key="14">
    <source>
        <dbReference type="PROSITE" id="PS51634"/>
    </source>
</evidence>
<evidence type="ECO:0000256" key="11">
    <source>
        <dbReference type="ARBA" id="ARBA00023306"/>
    </source>
</evidence>
<keyword evidence="5" id="KW-0862">Zinc</keyword>
<evidence type="ECO:0000256" key="1">
    <source>
        <dbReference type="ARBA" id="ARBA00004123"/>
    </source>
</evidence>
<feature type="compositionally biased region" description="Low complexity" evidence="13">
    <location>
        <begin position="372"/>
        <end position="388"/>
    </location>
</feature>
<evidence type="ECO:0000313" key="15">
    <source>
        <dbReference type="EMBL" id="NXT85703.1"/>
    </source>
</evidence>
<feature type="domain" description="CRC" evidence="14">
    <location>
        <begin position="524"/>
        <end position="637"/>
    </location>
</feature>
<dbReference type="GO" id="GO:0046872">
    <property type="term" value="F:metal ion binding"/>
    <property type="evidence" value="ECO:0007669"/>
    <property type="project" value="UniProtKB-KW"/>
</dbReference>
<dbReference type="GO" id="GO:0003677">
    <property type="term" value="F:DNA binding"/>
    <property type="evidence" value="ECO:0007669"/>
    <property type="project" value="UniProtKB-KW"/>
</dbReference>
<keyword evidence="11" id="KW-0131">Cell cycle</keyword>
<evidence type="ECO:0000256" key="10">
    <source>
        <dbReference type="ARBA" id="ARBA00023242"/>
    </source>
</evidence>
<accession>A0A7L3FXS5</accession>
<name>A0A7L3FXS5_9GRUI</name>
<keyword evidence="6" id="KW-0805">Transcription regulation</keyword>
<feature type="region of interest" description="Disordered" evidence="13">
    <location>
        <begin position="372"/>
        <end position="391"/>
    </location>
</feature>
<evidence type="ECO:0000256" key="4">
    <source>
        <dbReference type="ARBA" id="ARBA00022723"/>
    </source>
</evidence>
<comment type="similarity">
    <text evidence="2">Belongs to the lin-54 family.</text>
</comment>
<dbReference type="EMBL" id="VZTU01034046">
    <property type="protein sequence ID" value="NXT85703.1"/>
    <property type="molecule type" value="Genomic_DNA"/>
</dbReference>
<evidence type="ECO:0000256" key="8">
    <source>
        <dbReference type="ARBA" id="ARBA00023159"/>
    </source>
</evidence>
<dbReference type="AlphaFoldDB" id="A0A7L3FXS5"/>
<feature type="non-terminal residue" evidence="15">
    <location>
        <position position="1"/>
    </location>
</feature>
<keyword evidence="9" id="KW-0804">Transcription</keyword>
<keyword evidence="7" id="KW-0238">DNA-binding</keyword>
<gene>
    <name evidence="15" type="primary">Lin54</name>
    <name evidence="15" type="ORF">ZAPATR_R09434</name>
</gene>
<evidence type="ECO:0000313" key="16">
    <source>
        <dbReference type="Proteomes" id="UP000557426"/>
    </source>
</evidence>
<dbReference type="InterPro" id="IPR028307">
    <property type="entry name" value="Lin-54_fam"/>
</dbReference>
<protein>
    <recommendedName>
        <fullName evidence="12">Protein lin-54 homolog</fullName>
    </recommendedName>
</protein>
<dbReference type="GO" id="GO:0006355">
    <property type="term" value="P:regulation of DNA-templated transcription"/>
    <property type="evidence" value="ECO:0007669"/>
    <property type="project" value="TreeGrafter"/>
</dbReference>
<reference evidence="15 16" key="1">
    <citation type="submission" date="2019-09" db="EMBL/GenBank/DDBJ databases">
        <title>Bird 10,000 Genomes (B10K) Project - Family phase.</title>
        <authorList>
            <person name="Zhang G."/>
        </authorList>
    </citation>
    <scope>NUCLEOTIDE SEQUENCE [LARGE SCALE GENOMIC DNA]</scope>
    <source>
        <strain evidence="15">B10K-DU-011-47</strain>
        <tissue evidence="15">Mixed tissue sample</tissue>
    </source>
</reference>